<sequence>MKRVSLTCALIAAGSLWCAPVGAADLAPPKELPAEAKAPDPLIGFSFFSRYATDYNFRGVSQSNLQGSYQTYFEANFFNNFFYTAMATLQTRLPTQPAFEFDLMAGIRPTWDKFTFDLGILYYFYPNETRLFGFDAANNPFPITQANSDFYEGAAKVLYQATDTLVLGANVYHSPNFFGTHAIGTYASGTAAYTLPATLFSFLPEAYASGFSISGELGYFTLGAAKTSATGPFNPVTGRFPSLNLASYLYGNVGVSYAYKNLLLDVRYHDTSLTPSECFNFTGDYRGFLNGGTSRWCGSAFIGSITWQASTAAPGIYAEPGGLLDLFK</sequence>
<name>A0A921E1T7_9HYPH</name>
<evidence type="ECO:0008006" key="4">
    <source>
        <dbReference type="Google" id="ProtNLM"/>
    </source>
</evidence>
<reference evidence="2" key="1">
    <citation type="journal article" date="2021" name="PeerJ">
        <title>Extensive microbial diversity within the chicken gut microbiome revealed by metagenomics and culture.</title>
        <authorList>
            <person name="Gilroy R."/>
            <person name="Ravi A."/>
            <person name="Getino M."/>
            <person name="Pursley I."/>
            <person name="Horton D.L."/>
            <person name="Alikhan N.F."/>
            <person name="Baker D."/>
            <person name="Gharbi K."/>
            <person name="Hall N."/>
            <person name="Watson M."/>
            <person name="Adriaenssens E.M."/>
            <person name="Foster-Nyarko E."/>
            <person name="Jarju S."/>
            <person name="Secka A."/>
            <person name="Antonio M."/>
            <person name="Oren A."/>
            <person name="Chaudhuri R.R."/>
            <person name="La Ragione R."/>
            <person name="Hildebrand F."/>
            <person name="Pallen M.J."/>
        </authorList>
    </citation>
    <scope>NUCLEOTIDE SEQUENCE</scope>
    <source>
        <strain evidence="2">316</strain>
    </source>
</reference>
<protein>
    <recommendedName>
        <fullName evidence="4">Porin</fullName>
    </recommendedName>
</protein>
<evidence type="ECO:0000256" key="1">
    <source>
        <dbReference type="SAM" id="SignalP"/>
    </source>
</evidence>
<accession>A0A921E1T7</accession>
<dbReference type="EMBL" id="DYYG01000029">
    <property type="protein sequence ID" value="HJE23793.1"/>
    <property type="molecule type" value="Genomic_DNA"/>
</dbReference>
<organism evidence="2 3">
    <name type="scientific">Methylorubrum populi</name>
    <dbReference type="NCBI Taxonomy" id="223967"/>
    <lineage>
        <taxon>Bacteria</taxon>
        <taxon>Pseudomonadati</taxon>
        <taxon>Pseudomonadota</taxon>
        <taxon>Alphaproteobacteria</taxon>
        <taxon>Hyphomicrobiales</taxon>
        <taxon>Methylobacteriaceae</taxon>
        <taxon>Methylorubrum</taxon>
    </lineage>
</organism>
<dbReference type="InterPro" id="IPR010239">
    <property type="entry name" value="CHP02001"/>
</dbReference>
<feature type="signal peptide" evidence="1">
    <location>
        <begin position="1"/>
        <end position="23"/>
    </location>
</feature>
<dbReference type="AlphaFoldDB" id="A0A921E1T7"/>
<feature type="chain" id="PRO_5038070184" description="Porin" evidence="1">
    <location>
        <begin position="24"/>
        <end position="328"/>
    </location>
</feature>
<reference evidence="2" key="2">
    <citation type="submission" date="2021-09" db="EMBL/GenBank/DDBJ databases">
        <authorList>
            <person name="Gilroy R."/>
        </authorList>
    </citation>
    <scope>NUCLEOTIDE SEQUENCE</scope>
    <source>
        <strain evidence="2">316</strain>
    </source>
</reference>
<gene>
    <name evidence="2" type="ORF">K8W01_09065</name>
</gene>
<proteinExistence type="predicted"/>
<comment type="caution">
    <text evidence="2">The sequence shown here is derived from an EMBL/GenBank/DDBJ whole genome shotgun (WGS) entry which is preliminary data.</text>
</comment>
<evidence type="ECO:0000313" key="2">
    <source>
        <dbReference type="EMBL" id="HJE23793.1"/>
    </source>
</evidence>
<keyword evidence="1" id="KW-0732">Signal</keyword>
<dbReference type="Pfam" id="PF09694">
    <property type="entry name" value="Gcw_chp"/>
    <property type="match status" value="1"/>
</dbReference>
<dbReference type="Proteomes" id="UP000742631">
    <property type="component" value="Unassembled WGS sequence"/>
</dbReference>
<evidence type="ECO:0000313" key="3">
    <source>
        <dbReference type="Proteomes" id="UP000742631"/>
    </source>
</evidence>